<dbReference type="InterPro" id="IPR011009">
    <property type="entry name" value="Kinase-like_dom_sf"/>
</dbReference>
<dbReference type="InterPro" id="IPR002372">
    <property type="entry name" value="PQQ_rpt_dom"/>
</dbReference>
<dbReference type="FunFam" id="3.30.200.20:FF:000267">
    <property type="entry name" value="Serine/threonine protein kinase"/>
    <property type="match status" value="1"/>
</dbReference>
<dbReference type="PROSITE" id="PS00108">
    <property type="entry name" value="PROTEIN_KINASE_ST"/>
    <property type="match status" value="1"/>
</dbReference>
<comment type="catalytic activity">
    <reaction evidence="6">
        <text>L-seryl-[protein] + ATP = O-phospho-L-seryl-[protein] + ADP + H(+)</text>
        <dbReference type="Rhea" id="RHEA:17989"/>
        <dbReference type="Rhea" id="RHEA-COMP:9863"/>
        <dbReference type="Rhea" id="RHEA-COMP:11604"/>
        <dbReference type="ChEBI" id="CHEBI:15378"/>
        <dbReference type="ChEBI" id="CHEBI:29999"/>
        <dbReference type="ChEBI" id="CHEBI:30616"/>
        <dbReference type="ChEBI" id="CHEBI:83421"/>
        <dbReference type="ChEBI" id="CHEBI:456216"/>
        <dbReference type="EC" id="2.7.11.1"/>
    </reaction>
</comment>
<dbReference type="GO" id="GO:0004674">
    <property type="term" value="F:protein serine/threonine kinase activity"/>
    <property type="evidence" value="ECO:0007669"/>
    <property type="project" value="UniProtKB-EC"/>
</dbReference>
<dbReference type="RefSeq" id="WP_114914290.1">
    <property type="nucleotide sequence ID" value="NZ_CP031264.1"/>
</dbReference>
<evidence type="ECO:0000256" key="8">
    <source>
        <dbReference type="SAM" id="MobiDB-lite"/>
    </source>
</evidence>
<keyword evidence="4 7" id="KW-0067">ATP-binding</keyword>
<accession>A0A345SV97</accession>
<dbReference type="Gene3D" id="1.10.510.10">
    <property type="entry name" value="Transferase(Phosphotransferase) domain 1"/>
    <property type="match status" value="1"/>
</dbReference>
<keyword evidence="1" id="KW-0808">Transferase</keyword>
<proteinExistence type="predicted"/>
<dbReference type="PROSITE" id="PS00107">
    <property type="entry name" value="PROTEIN_KINASE_ATP"/>
    <property type="match status" value="1"/>
</dbReference>
<dbReference type="OrthoDB" id="9762169at2"/>
<dbReference type="SMART" id="SM00564">
    <property type="entry name" value="PQQ"/>
    <property type="match status" value="5"/>
</dbReference>
<feature type="region of interest" description="Disordered" evidence="8">
    <location>
        <begin position="413"/>
        <end position="450"/>
    </location>
</feature>
<dbReference type="InterPro" id="IPR018391">
    <property type="entry name" value="PQQ_b-propeller_rpt"/>
</dbReference>
<protein>
    <submittedName>
        <fullName evidence="10">Tat pathway signal protein</fullName>
    </submittedName>
</protein>
<keyword evidence="2 7" id="KW-0547">Nucleotide-binding</keyword>
<dbReference type="SMART" id="SM00220">
    <property type="entry name" value="S_TKc"/>
    <property type="match status" value="1"/>
</dbReference>
<keyword evidence="11" id="KW-1185">Reference proteome</keyword>
<dbReference type="Proteomes" id="UP000249340">
    <property type="component" value="Chromosome"/>
</dbReference>
<evidence type="ECO:0000256" key="2">
    <source>
        <dbReference type="ARBA" id="ARBA00022741"/>
    </source>
</evidence>
<dbReference type="InterPro" id="IPR017441">
    <property type="entry name" value="Protein_kinase_ATP_BS"/>
</dbReference>
<feature type="compositionally biased region" description="Low complexity" evidence="8">
    <location>
        <begin position="418"/>
        <end position="445"/>
    </location>
</feature>
<gene>
    <name evidence="10" type="ORF">C7M71_009550</name>
</gene>
<dbReference type="SUPFAM" id="SSF50998">
    <property type="entry name" value="Quinoprotein alcohol dehydrogenase-like"/>
    <property type="match status" value="2"/>
</dbReference>
<evidence type="ECO:0000256" key="7">
    <source>
        <dbReference type="PROSITE-ProRule" id="PRU10141"/>
    </source>
</evidence>
<dbReference type="Gene3D" id="2.130.10.10">
    <property type="entry name" value="YVTN repeat-like/Quinoprotein amine dehydrogenase"/>
    <property type="match status" value="1"/>
</dbReference>
<dbReference type="InterPro" id="IPR011047">
    <property type="entry name" value="Quinoprotein_ADH-like_sf"/>
</dbReference>
<dbReference type="CDD" id="cd14014">
    <property type="entry name" value="STKc_PknB_like"/>
    <property type="match status" value="1"/>
</dbReference>
<keyword evidence="3" id="KW-0418">Kinase</keyword>
<evidence type="ECO:0000256" key="5">
    <source>
        <dbReference type="ARBA" id="ARBA00047899"/>
    </source>
</evidence>
<dbReference type="SUPFAM" id="SSF56112">
    <property type="entry name" value="Protein kinase-like (PK-like)"/>
    <property type="match status" value="1"/>
</dbReference>
<evidence type="ECO:0000256" key="3">
    <source>
        <dbReference type="ARBA" id="ARBA00022777"/>
    </source>
</evidence>
<evidence type="ECO:0000313" key="11">
    <source>
        <dbReference type="Proteomes" id="UP000249340"/>
    </source>
</evidence>
<dbReference type="KEGG" id="stri:C7M71_009550"/>
<dbReference type="Pfam" id="PF13360">
    <property type="entry name" value="PQQ_2"/>
    <property type="match status" value="2"/>
</dbReference>
<dbReference type="EMBL" id="CP031264">
    <property type="protein sequence ID" value="AXI77652.1"/>
    <property type="molecule type" value="Genomic_DNA"/>
</dbReference>
<dbReference type="GO" id="GO:0005524">
    <property type="term" value="F:ATP binding"/>
    <property type="evidence" value="ECO:0007669"/>
    <property type="project" value="UniProtKB-UniRule"/>
</dbReference>
<dbReference type="PROSITE" id="PS50011">
    <property type="entry name" value="PROTEIN_KINASE_DOM"/>
    <property type="match status" value="1"/>
</dbReference>
<evidence type="ECO:0000256" key="6">
    <source>
        <dbReference type="ARBA" id="ARBA00048679"/>
    </source>
</evidence>
<sequence length="793" mass="81760">MKPLEAQDPETLGPYRLVARLGAGGMGRVYLARSVGGRTVAVKAIRAELAEDSDFRARFRREVEAARSVDGAYTAPVVDADPEAATPWLATAYVLGPSLADAVAEHGPLPEETVRALGAGLAEALAAVHTAGLVHRDLKPSNVLLAADGPRVIDFGIARAVDGNRLTQTGIVVGSPGYMCPEQATGQPMGPAGDVFSLGSVLVFAATGNGPFGDSSAAALLYQVVHGEPDLTLLPESLRAVIAPCLAKDPAARPAPAQLSAALAPGGAEQRLRSGWLPVSVSSAIARHAAAVMDLDTPASGSAPAPAADPRVLLAGAPAQQMPAPLAGAGPVRQHQPGSPATVQLGRVPAAPPGYPAGYPGGYPAGPGTAPAPSAGGASPSRRRLLAAAASVGGVAVVGGGTAFLLTRGKDDAGGSSGDAAKGPGTSPAGSAPDAPAEPAARPDGVAPTPVWTYSGTSLTSTRPTYHNGTILVNSEAGIVCLDAADGTKPKWVYEGVSNFLTSPVLSNGAVVALDGGTTIVGIDPAKGIQLWRLKADVEHAFDFILGTDDTAVYITGRTYASKNGQIDINDHSNTVFCVDLVKQKFRWKVTRDVGTDQRLAAVVSGRYLVYTDDRHNVTVRDTATGRQLWTRKSGGQLEWIPSVQGSTVFVGGDHVTALDIATGTVRWRVQDQGVRSYSSTTAVGDTVYCTGTGPGVAGVFAYSAADGSRRWFSDTGLTSGNTPATVSGTTVFVADFTDRRGLHALDIETGKRRWDFTDGKDKGGIDPWELSSDSRGHLIAQHYDRVYLLPDH</sequence>
<reference evidence="11" key="1">
    <citation type="submission" date="2018-07" db="EMBL/GenBank/DDBJ databases">
        <title>Streptacidiphilus bronchialis DSM 106435 chromosome.</title>
        <authorList>
            <person name="Batra D."/>
            <person name="Gulvik C.A."/>
        </authorList>
    </citation>
    <scope>NUCLEOTIDE SEQUENCE [LARGE SCALE GENOMIC DNA]</scope>
    <source>
        <strain evidence="11">DSM 106435</strain>
    </source>
</reference>
<dbReference type="InterPro" id="IPR015943">
    <property type="entry name" value="WD40/YVTN_repeat-like_dom_sf"/>
</dbReference>
<dbReference type="PANTHER" id="PTHR43289:SF34">
    <property type="entry name" value="SERINE_THREONINE-PROTEIN KINASE YBDM-RELATED"/>
    <property type="match status" value="1"/>
</dbReference>
<dbReference type="Gene3D" id="3.30.200.20">
    <property type="entry name" value="Phosphorylase Kinase, domain 1"/>
    <property type="match status" value="1"/>
</dbReference>
<dbReference type="InterPro" id="IPR000719">
    <property type="entry name" value="Prot_kinase_dom"/>
</dbReference>
<dbReference type="Gene3D" id="2.40.128.630">
    <property type="match status" value="1"/>
</dbReference>
<organism evidence="10 11">
    <name type="scientific">Peterkaempfera bronchialis</name>
    <dbReference type="NCBI Taxonomy" id="2126346"/>
    <lineage>
        <taxon>Bacteria</taxon>
        <taxon>Bacillati</taxon>
        <taxon>Actinomycetota</taxon>
        <taxon>Actinomycetes</taxon>
        <taxon>Kitasatosporales</taxon>
        <taxon>Streptomycetaceae</taxon>
        <taxon>Peterkaempfera</taxon>
    </lineage>
</organism>
<feature type="region of interest" description="Disordered" evidence="8">
    <location>
        <begin position="324"/>
        <end position="380"/>
    </location>
</feature>
<feature type="compositionally biased region" description="Low complexity" evidence="8">
    <location>
        <begin position="366"/>
        <end position="380"/>
    </location>
</feature>
<feature type="binding site" evidence="7">
    <location>
        <position position="43"/>
    </location>
    <ligand>
        <name>ATP</name>
        <dbReference type="ChEBI" id="CHEBI:30616"/>
    </ligand>
</feature>
<evidence type="ECO:0000256" key="1">
    <source>
        <dbReference type="ARBA" id="ARBA00022679"/>
    </source>
</evidence>
<dbReference type="PANTHER" id="PTHR43289">
    <property type="entry name" value="MITOGEN-ACTIVATED PROTEIN KINASE KINASE KINASE 20-RELATED"/>
    <property type="match status" value="1"/>
</dbReference>
<dbReference type="Pfam" id="PF00069">
    <property type="entry name" value="Pkinase"/>
    <property type="match status" value="1"/>
</dbReference>
<comment type="catalytic activity">
    <reaction evidence="5">
        <text>L-threonyl-[protein] + ATP = O-phospho-L-threonyl-[protein] + ADP + H(+)</text>
        <dbReference type="Rhea" id="RHEA:46608"/>
        <dbReference type="Rhea" id="RHEA-COMP:11060"/>
        <dbReference type="Rhea" id="RHEA-COMP:11605"/>
        <dbReference type="ChEBI" id="CHEBI:15378"/>
        <dbReference type="ChEBI" id="CHEBI:30013"/>
        <dbReference type="ChEBI" id="CHEBI:30616"/>
        <dbReference type="ChEBI" id="CHEBI:61977"/>
        <dbReference type="ChEBI" id="CHEBI:456216"/>
        <dbReference type="EC" id="2.7.11.1"/>
    </reaction>
</comment>
<evidence type="ECO:0000256" key="4">
    <source>
        <dbReference type="ARBA" id="ARBA00022840"/>
    </source>
</evidence>
<feature type="domain" description="Protein kinase" evidence="9">
    <location>
        <begin position="15"/>
        <end position="277"/>
    </location>
</feature>
<evidence type="ECO:0000313" key="10">
    <source>
        <dbReference type="EMBL" id="AXI77652.1"/>
    </source>
</evidence>
<name>A0A345SV97_9ACTN</name>
<dbReference type="InterPro" id="IPR008271">
    <property type="entry name" value="Ser/Thr_kinase_AS"/>
</dbReference>
<dbReference type="AlphaFoldDB" id="A0A345SV97"/>
<evidence type="ECO:0000259" key="9">
    <source>
        <dbReference type="PROSITE" id="PS50011"/>
    </source>
</evidence>